<dbReference type="Proteomes" id="UP001059934">
    <property type="component" value="Chromosome"/>
</dbReference>
<sequence length="113" mass="12646">MEFLEMRGAVKLKADANKTVVGSVLNTLKETEFVDTGYMDISLEGQTLRIYAEGTISESYSIRALLLKLQAQLTDTSMIGVTSVRWETLVVLKHWEPLSAIRLQPLNQLAFAQ</sequence>
<name>A0ABY5TPK3_9GAMM</name>
<evidence type="ECO:0000313" key="1">
    <source>
        <dbReference type="EMBL" id="UVW35763.1"/>
    </source>
</evidence>
<protein>
    <submittedName>
        <fullName evidence="1">Uncharacterized protein</fullName>
    </submittedName>
</protein>
<organism evidence="1 2">
    <name type="scientific">SAR92 clade bacterium H455</name>
    <dbReference type="NCBI Taxonomy" id="2974818"/>
    <lineage>
        <taxon>Bacteria</taxon>
        <taxon>Pseudomonadati</taxon>
        <taxon>Pseudomonadota</taxon>
        <taxon>Gammaproteobacteria</taxon>
        <taxon>Cellvibrionales</taxon>
        <taxon>Porticoccaceae</taxon>
        <taxon>SAR92 clade</taxon>
    </lineage>
</organism>
<gene>
    <name evidence="1" type="ORF">NYF23_03910</name>
</gene>
<dbReference type="EMBL" id="CP103416">
    <property type="protein sequence ID" value="UVW35763.1"/>
    <property type="molecule type" value="Genomic_DNA"/>
</dbReference>
<reference evidence="1" key="1">
    <citation type="submission" date="2022-08" db="EMBL/GenBank/DDBJ databases">
        <title>Catabolic pathway analysis in culturable SAR92 clade bacteria reveals their overlooked roles in DMSP degradation in coastal seas.</title>
        <authorList>
            <person name="He X."/>
            <person name="Zhang X."/>
            <person name="Zhang Y."/>
        </authorList>
    </citation>
    <scope>NUCLEOTIDE SEQUENCE</scope>
    <source>
        <strain evidence="1">H455</strain>
    </source>
</reference>
<accession>A0ABY5TPK3</accession>
<evidence type="ECO:0000313" key="2">
    <source>
        <dbReference type="Proteomes" id="UP001059934"/>
    </source>
</evidence>
<proteinExistence type="predicted"/>
<keyword evidence="2" id="KW-1185">Reference proteome</keyword>